<name>A0ABT4N788_GORRU</name>
<reference evidence="3" key="1">
    <citation type="submission" date="2022-12" db="EMBL/GenBank/DDBJ databases">
        <authorList>
            <person name="Krivoruchko A.V."/>
            <person name="Elkin A."/>
        </authorList>
    </citation>
    <scope>NUCLEOTIDE SEQUENCE</scope>
    <source>
        <strain evidence="3">IEGM 1388</strain>
    </source>
</reference>
<keyword evidence="4" id="KW-1185">Reference proteome</keyword>
<sequence length="167" mass="18394">MTRADSLVLVRVRPNDALARTVLSELAIEYSHRYGGTSCNWFSKLTKQSVDRDGSFLVVVAEGVAVAGGTYRPVDEQTVELKRIWTASKFRRQGLARRVLADLEADIAGHGYRRVVLTTGPRQPEAHSLYRAAGYRPLYDTGRDADEIGLHRFEKDIAAGCSLAASA</sequence>
<comment type="caution">
    <text evidence="3">The sequence shown here is derived from an EMBL/GenBank/DDBJ whole genome shotgun (WGS) entry which is preliminary data.</text>
</comment>
<evidence type="ECO:0000313" key="4">
    <source>
        <dbReference type="Proteomes" id="UP001067235"/>
    </source>
</evidence>
<dbReference type="PANTHER" id="PTHR13947">
    <property type="entry name" value="GNAT FAMILY N-ACETYLTRANSFERASE"/>
    <property type="match status" value="1"/>
</dbReference>
<dbReference type="InterPro" id="IPR050769">
    <property type="entry name" value="NAT_camello-type"/>
</dbReference>
<feature type="domain" description="N-acetyltransferase" evidence="2">
    <location>
        <begin position="10"/>
        <end position="155"/>
    </location>
</feature>
<accession>A0ABT4N788</accession>
<dbReference type="SUPFAM" id="SSF55729">
    <property type="entry name" value="Acyl-CoA N-acyltransferases (Nat)"/>
    <property type="match status" value="1"/>
</dbReference>
<dbReference type="PROSITE" id="PS51186">
    <property type="entry name" value="GNAT"/>
    <property type="match status" value="1"/>
</dbReference>
<protein>
    <submittedName>
        <fullName evidence="3">GNAT family N-acetyltransferase</fullName>
    </submittedName>
</protein>
<dbReference type="PANTHER" id="PTHR13947:SF37">
    <property type="entry name" value="LD18367P"/>
    <property type="match status" value="1"/>
</dbReference>
<dbReference type="CDD" id="cd04301">
    <property type="entry name" value="NAT_SF"/>
    <property type="match status" value="1"/>
</dbReference>
<gene>
    <name evidence="3" type="ORF">O4213_27570</name>
</gene>
<evidence type="ECO:0000256" key="1">
    <source>
        <dbReference type="ARBA" id="ARBA00022679"/>
    </source>
</evidence>
<keyword evidence="1" id="KW-0808">Transferase</keyword>
<evidence type="ECO:0000259" key="2">
    <source>
        <dbReference type="PROSITE" id="PS51186"/>
    </source>
</evidence>
<dbReference type="Pfam" id="PF00583">
    <property type="entry name" value="Acetyltransf_1"/>
    <property type="match status" value="1"/>
</dbReference>
<dbReference type="EMBL" id="JAPWIE010000012">
    <property type="protein sequence ID" value="MCZ4553777.1"/>
    <property type="molecule type" value="Genomic_DNA"/>
</dbReference>
<evidence type="ECO:0000313" key="3">
    <source>
        <dbReference type="EMBL" id="MCZ4553777.1"/>
    </source>
</evidence>
<dbReference type="Proteomes" id="UP001067235">
    <property type="component" value="Unassembled WGS sequence"/>
</dbReference>
<dbReference type="InterPro" id="IPR016181">
    <property type="entry name" value="Acyl_CoA_acyltransferase"/>
</dbReference>
<proteinExistence type="predicted"/>
<organism evidence="3 4">
    <name type="scientific">Gordonia rubripertincta</name>
    <name type="common">Rhodococcus corallinus</name>
    <dbReference type="NCBI Taxonomy" id="36822"/>
    <lineage>
        <taxon>Bacteria</taxon>
        <taxon>Bacillati</taxon>
        <taxon>Actinomycetota</taxon>
        <taxon>Actinomycetes</taxon>
        <taxon>Mycobacteriales</taxon>
        <taxon>Gordoniaceae</taxon>
        <taxon>Gordonia</taxon>
    </lineage>
</organism>
<dbReference type="Gene3D" id="3.40.630.30">
    <property type="match status" value="1"/>
</dbReference>
<dbReference type="RefSeq" id="WP_084835216.1">
    <property type="nucleotide sequence ID" value="NZ_JAPWIE010000012.1"/>
</dbReference>
<dbReference type="InterPro" id="IPR000182">
    <property type="entry name" value="GNAT_dom"/>
</dbReference>